<comment type="similarity">
    <text evidence="8">Belongs to the radical SAM superfamily. 7-carboxy-7-deazaguanine synthase family.</text>
</comment>
<comment type="cofactor">
    <cofactor evidence="8">
        <name>S-adenosyl-L-methionine</name>
        <dbReference type="ChEBI" id="CHEBI:59789"/>
    </cofactor>
    <text evidence="8">Binds 1 S-adenosyl-L-methionine per subunit.</text>
</comment>
<feature type="binding site" evidence="8">
    <location>
        <position position="44"/>
    </location>
    <ligand>
        <name>[4Fe-4S] cluster</name>
        <dbReference type="ChEBI" id="CHEBI:49883"/>
        <note>4Fe-4S-S-AdoMet</note>
    </ligand>
</feature>
<evidence type="ECO:0000256" key="4">
    <source>
        <dbReference type="ARBA" id="ARBA00022842"/>
    </source>
</evidence>
<name>A0A1H4D1W2_9BACT</name>
<feature type="binding site" evidence="8">
    <location>
        <position position="98"/>
    </location>
    <ligand>
        <name>substrate</name>
    </ligand>
</feature>
<dbReference type="GO" id="GO:0000287">
    <property type="term" value="F:magnesium ion binding"/>
    <property type="evidence" value="ECO:0007669"/>
    <property type="project" value="UniProtKB-UniRule"/>
</dbReference>
<feature type="binding site" evidence="8">
    <location>
        <begin position="18"/>
        <end position="20"/>
    </location>
    <ligand>
        <name>substrate</name>
    </ligand>
</feature>
<dbReference type="Proteomes" id="UP000199409">
    <property type="component" value="Unassembled WGS sequence"/>
</dbReference>
<dbReference type="GO" id="GO:0016840">
    <property type="term" value="F:carbon-nitrogen lyase activity"/>
    <property type="evidence" value="ECO:0007669"/>
    <property type="project" value="UniProtKB-UniRule"/>
</dbReference>
<dbReference type="EMBL" id="FNQN01000009">
    <property type="protein sequence ID" value="SEA66627.1"/>
    <property type="molecule type" value="Genomic_DNA"/>
</dbReference>
<comment type="cofactor">
    <cofactor evidence="8">
        <name>[4Fe-4S] cluster</name>
        <dbReference type="ChEBI" id="CHEBI:49883"/>
    </cofactor>
    <text evidence="8">Binds 1 [4Fe-4S] cluster. The cluster is coordinated with 3 cysteines and an exchangeable S-adenosyl-L-methionine.</text>
</comment>
<dbReference type="PANTHER" id="PTHR42836">
    <property type="entry name" value="7-CARBOXY-7-DEAZAGUANINE SYNTHASE"/>
    <property type="match status" value="1"/>
</dbReference>
<evidence type="ECO:0000256" key="7">
    <source>
        <dbReference type="ARBA" id="ARBA00023239"/>
    </source>
</evidence>
<comment type="caution">
    <text evidence="8">Lacks conserved residue(s) required for the propagation of feature annotation.</text>
</comment>
<gene>
    <name evidence="8" type="primary">queE</name>
    <name evidence="10" type="ORF">SAMN05660420_02789</name>
</gene>
<dbReference type="Gene3D" id="3.20.20.70">
    <property type="entry name" value="Aldolase class I"/>
    <property type="match status" value="1"/>
</dbReference>
<dbReference type="PROSITE" id="PS51918">
    <property type="entry name" value="RADICAL_SAM"/>
    <property type="match status" value="1"/>
</dbReference>
<evidence type="ECO:0000256" key="2">
    <source>
        <dbReference type="ARBA" id="ARBA00022691"/>
    </source>
</evidence>
<dbReference type="InterPro" id="IPR058240">
    <property type="entry name" value="rSAM_sf"/>
</dbReference>
<feature type="binding site" evidence="8">
    <location>
        <position position="37"/>
    </location>
    <ligand>
        <name>[4Fe-4S] cluster</name>
        <dbReference type="ChEBI" id="CHEBI:49883"/>
        <note>4Fe-4S-S-AdoMet</note>
    </ligand>
</feature>
<keyword evidence="1 8" id="KW-0004">4Fe-4S</keyword>
<keyword evidence="11" id="KW-1185">Reference proteome</keyword>
<keyword evidence="4 8" id="KW-0460">Magnesium</keyword>
<dbReference type="InterPro" id="IPR024924">
    <property type="entry name" value="7-CO-7-deazaguanine_synth-like"/>
</dbReference>
<evidence type="ECO:0000313" key="10">
    <source>
        <dbReference type="EMBL" id="SEA66627.1"/>
    </source>
</evidence>
<dbReference type="GO" id="GO:0008616">
    <property type="term" value="P:tRNA queuosine(34) biosynthetic process"/>
    <property type="evidence" value="ECO:0007669"/>
    <property type="project" value="UniProtKB-UniRule"/>
</dbReference>
<keyword evidence="2 8" id="KW-0949">S-adenosyl-L-methionine</keyword>
<dbReference type="Pfam" id="PF04055">
    <property type="entry name" value="Radical_SAM"/>
    <property type="match status" value="1"/>
</dbReference>
<keyword evidence="7 8" id="KW-0456">Lyase</keyword>
<keyword evidence="6 8" id="KW-0411">Iron-sulfur</keyword>
<dbReference type="SUPFAM" id="SSF102114">
    <property type="entry name" value="Radical SAM enzymes"/>
    <property type="match status" value="1"/>
</dbReference>
<evidence type="ECO:0000256" key="5">
    <source>
        <dbReference type="ARBA" id="ARBA00023004"/>
    </source>
</evidence>
<evidence type="ECO:0000256" key="8">
    <source>
        <dbReference type="HAMAP-Rule" id="MF_00917"/>
    </source>
</evidence>
<protein>
    <recommendedName>
        <fullName evidence="8">7-carboxy-7-deazaguanine synthase</fullName>
        <shortName evidence="8">CDG synthase</shortName>
        <ecNumber evidence="8">4.3.99.3</ecNumber>
    </recommendedName>
    <alternativeName>
        <fullName evidence="8">Queuosine biosynthesis protein QueE</fullName>
    </alternativeName>
</protein>
<dbReference type="PANTHER" id="PTHR42836:SF1">
    <property type="entry name" value="7-CARBOXY-7-DEAZAGUANINE SYNTHASE"/>
    <property type="match status" value="1"/>
</dbReference>
<dbReference type="EC" id="4.3.99.3" evidence="8"/>
<dbReference type="UniPathway" id="UPA00391"/>
<accession>A0A1H4D1W2</accession>
<sequence>MHMPLTPKADLIEIFSSIQGEGILVGCRQIFLRFCGCNLSCRYCDTNFEKTDKCLIESIPGSGELDTLNNPLSLAQVETLLDSWNSELPSAHHSISITGGEPLLQADLLLSWLPTLRKALPIHLETNGTLPAQLGKVIQHLDWVSMDIKLHSQTGERTEWDLHRQFLEIANQTDCYVKLVVGENTPDLEMQLAADLVATVSKYIPIVLQPVTMDGRIQVSTRRLLQMQAIIAEEIPSVRVIPQTHRFMGLL</sequence>
<dbReference type="STRING" id="37625.SAMN05660420_02789"/>
<proteinExistence type="inferred from homology"/>
<dbReference type="InterPro" id="IPR007197">
    <property type="entry name" value="rSAM"/>
</dbReference>
<comment type="function">
    <text evidence="8">Catalyzes the complex heterocyclic radical-mediated conversion of 6-carboxy-5,6,7,8-tetrahydropterin (CPH4) to 7-carboxy-7-deazaguanine (CDG), a step common to the biosynthetic pathways of all 7-deazapurine-containing compounds.</text>
</comment>
<comment type="subunit">
    <text evidence="8">Homodimer.</text>
</comment>
<feature type="binding site" evidence="8">
    <location>
        <position position="100"/>
    </location>
    <ligand>
        <name>S-adenosyl-L-methionine</name>
        <dbReference type="ChEBI" id="CHEBI:59789"/>
    </ligand>
</feature>
<comment type="pathway">
    <text evidence="8">Purine metabolism; 7-cyano-7-deazaguanine biosynthesis.</text>
</comment>
<dbReference type="GO" id="GO:0051539">
    <property type="term" value="F:4 iron, 4 sulfur cluster binding"/>
    <property type="evidence" value="ECO:0007669"/>
    <property type="project" value="UniProtKB-UniRule"/>
</dbReference>
<dbReference type="HAMAP" id="MF_00917">
    <property type="entry name" value="QueE"/>
    <property type="match status" value="1"/>
</dbReference>
<reference evidence="10 11" key="1">
    <citation type="submission" date="2016-10" db="EMBL/GenBank/DDBJ databases">
        <authorList>
            <person name="de Groot N.N."/>
        </authorList>
    </citation>
    <scope>NUCLEOTIDE SEQUENCE [LARGE SCALE GENOMIC DNA]</scope>
    <source>
        <strain evidence="10 11">DSM 7343</strain>
    </source>
</reference>
<dbReference type="GO" id="GO:1904047">
    <property type="term" value="F:S-adenosyl-L-methionine binding"/>
    <property type="evidence" value="ECO:0007669"/>
    <property type="project" value="UniProtKB-UniRule"/>
</dbReference>
<feature type="binding site" evidence="8">
    <location>
        <position position="46"/>
    </location>
    <ligand>
        <name>Mg(2+)</name>
        <dbReference type="ChEBI" id="CHEBI:18420"/>
    </ligand>
</feature>
<comment type="cofactor">
    <cofactor evidence="8">
        <name>Mg(2+)</name>
        <dbReference type="ChEBI" id="CHEBI:18420"/>
    </cofactor>
</comment>
<feature type="binding site" evidence="8">
    <location>
        <begin position="43"/>
        <end position="45"/>
    </location>
    <ligand>
        <name>S-adenosyl-L-methionine</name>
        <dbReference type="ChEBI" id="CHEBI:59789"/>
    </ligand>
</feature>
<feature type="binding site" evidence="8">
    <location>
        <position position="41"/>
    </location>
    <ligand>
        <name>[4Fe-4S] cluster</name>
        <dbReference type="ChEBI" id="CHEBI:49883"/>
        <note>4Fe-4S-S-AdoMet</note>
    </ligand>
</feature>
<keyword evidence="8" id="KW-0671">Queuosine biosynthesis</keyword>
<dbReference type="SFLD" id="SFLDS00029">
    <property type="entry name" value="Radical_SAM"/>
    <property type="match status" value="1"/>
</dbReference>
<dbReference type="OrthoDB" id="9792276at2"/>
<feature type="binding site" evidence="8">
    <location>
        <position position="33"/>
    </location>
    <ligand>
        <name>substrate</name>
    </ligand>
</feature>
<evidence type="ECO:0000256" key="6">
    <source>
        <dbReference type="ARBA" id="ARBA00023014"/>
    </source>
</evidence>
<evidence type="ECO:0000256" key="3">
    <source>
        <dbReference type="ARBA" id="ARBA00022723"/>
    </source>
</evidence>
<dbReference type="CDD" id="cd01335">
    <property type="entry name" value="Radical_SAM"/>
    <property type="match status" value="1"/>
</dbReference>
<evidence type="ECO:0000313" key="11">
    <source>
        <dbReference type="Proteomes" id="UP000199409"/>
    </source>
</evidence>
<dbReference type="AlphaFoldDB" id="A0A1H4D1W2"/>
<feature type="domain" description="Radical SAM core" evidence="9">
    <location>
        <begin position="24"/>
        <end position="251"/>
    </location>
</feature>
<comment type="catalytic activity">
    <reaction evidence="8">
        <text>6-carboxy-5,6,7,8-tetrahydropterin + H(+) = 7-carboxy-7-carbaguanine + NH4(+)</text>
        <dbReference type="Rhea" id="RHEA:27974"/>
        <dbReference type="ChEBI" id="CHEBI:15378"/>
        <dbReference type="ChEBI" id="CHEBI:28938"/>
        <dbReference type="ChEBI" id="CHEBI:61032"/>
        <dbReference type="ChEBI" id="CHEBI:61036"/>
        <dbReference type="EC" id="4.3.99.3"/>
    </reaction>
</comment>
<dbReference type="PIRSF" id="PIRSF000370">
    <property type="entry name" value="QueE"/>
    <property type="match status" value="1"/>
</dbReference>
<evidence type="ECO:0000256" key="1">
    <source>
        <dbReference type="ARBA" id="ARBA00022485"/>
    </source>
</evidence>
<organism evidence="10 11">
    <name type="scientific">Desulfuromusa kysingii</name>
    <dbReference type="NCBI Taxonomy" id="37625"/>
    <lineage>
        <taxon>Bacteria</taxon>
        <taxon>Pseudomonadati</taxon>
        <taxon>Thermodesulfobacteriota</taxon>
        <taxon>Desulfuromonadia</taxon>
        <taxon>Desulfuromonadales</taxon>
        <taxon>Geopsychrobacteraceae</taxon>
        <taxon>Desulfuromusa</taxon>
    </lineage>
</organism>
<keyword evidence="5 8" id="KW-0408">Iron</keyword>
<dbReference type="InterPro" id="IPR013785">
    <property type="entry name" value="Aldolase_TIM"/>
</dbReference>
<keyword evidence="3 8" id="KW-0479">Metal-binding</keyword>
<evidence type="ECO:0000259" key="9">
    <source>
        <dbReference type="PROSITE" id="PS51918"/>
    </source>
</evidence>